<gene>
    <name evidence="1" type="ORF">F2Q69_00046932</name>
</gene>
<dbReference type="GO" id="GO:0005840">
    <property type="term" value="C:ribosome"/>
    <property type="evidence" value="ECO:0007669"/>
    <property type="project" value="InterPro"/>
</dbReference>
<proteinExistence type="predicted"/>
<dbReference type="Pfam" id="PF00297">
    <property type="entry name" value="Ribosomal_L3"/>
    <property type="match status" value="1"/>
</dbReference>
<organism evidence="1 2">
    <name type="scientific">Brassica cretica</name>
    <name type="common">Mustard</name>
    <dbReference type="NCBI Taxonomy" id="69181"/>
    <lineage>
        <taxon>Eukaryota</taxon>
        <taxon>Viridiplantae</taxon>
        <taxon>Streptophyta</taxon>
        <taxon>Embryophyta</taxon>
        <taxon>Tracheophyta</taxon>
        <taxon>Spermatophyta</taxon>
        <taxon>Magnoliopsida</taxon>
        <taxon>eudicotyledons</taxon>
        <taxon>Gunneridae</taxon>
        <taxon>Pentapetalae</taxon>
        <taxon>rosids</taxon>
        <taxon>malvids</taxon>
        <taxon>Brassicales</taxon>
        <taxon>Brassicaceae</taxon>
        <taxon>Brassiceae</taxon>
        <taxon>Brassica</taxon>
    </lineage>
</organism>
<name>A0A8S9PU27_BRACR</name>
<dbReference type="AlphaFoldDB" id="A0A8S9PU27"/>
<accession>A0A8S9PU27</accession>
<dbReference type="GO" id="GO:0003735">
    <property type="term" value="F:structural constituent of ribosome"/>
    <property type="evidence" value="ECO:0007669"/>
    <property type="project" value="InterPro"/>
</dbReference>
<sequence length="97" mass="11068">MMADVARVIVVVSFSHKTHRNLSEEVGRRFYKNWANSKKKQYGSEESIRSYRRTSVVSESAPLAIRVVMKTMTCFQNDAVLINTQCAAVWLLSSKPK</sequence>
<comment type="caution">
    <text evidence="1">The sequence shown here is derived from an EMBL/GenBank/DDBJ whole genome shotgun (WGS) entry which is preliminary data.</text>
</comment>
<reference evidence="1" key="1">
    <citation type="submission" date="2019-12" db="EMBL/GenBank/DDBJ databases">
        <title>Genome sequencing and annotation of Brassica cretica.</title>
        <authorList>
            <person name="Studholme D.J."/>
            <person name="Sarris P."/>
        </authorList>
    </citation>
    <scope>NUCLEOTIDE SEQUENCE</scope>
    <source>
        <strain evidence="1">PFS-109/04</strain>
        <tissue evidence="1">Leaf</tissue>
    </source>
</reference>
<dbReference type="InterPro" id="IPR000597">
    <property type="entry name" value="Ribosomal_uL3"/>
</dbReference>
<dbReference type="EMBL" id="QGKX02001347">
    <property type="protein sequence ID" value="KAF3523111.1"/>
    <property type="molecule type" value="Genomic_DNA"/>
</dbReference>
<protein>
    <submittedName>
        <fullName evidence="1">Uncharacterized protein</fullName>
    </submittedName>
</protein>
<dbReference type="GO" id="GO:0006412">
    <property type="term" value="P:translation"/>
    <property type="evidence" value="ECO:0007669"/>
    <property type="project" value="InterPro"/>
</dbReference>
<evidence type="ECO:0000313" key="1">
    <source>
        <dbReference type="EMBL" id="KAF3523111.1"/>
    </source>
</evidence>
<dbReference type="Proteomes" id="UP000712600">
    <property type="component" value="Unassembled WGS sequence"/>
</dbReference>
<evidence type="ECO:0000313" key="2">
    <source>
        <dbReference type="Proteomes" id="UP000712600"/>
    </source>
</evidence>